<accession>A0AAP0QTI8</accession>
<evidence type="ECO:0000313" key="2">
    <source>
        <dbReference type="Proteomes" id="UP001428341"/>
    </source>
</evidence>
<sequence length="240" mass="27662">MEQLLDVLIEGQPELSVITILDSAGFDKTAFASETYNNNHAKFISVVDVSFSSLPLERTTNPTQESEISSSSVTRQDISLVSLGETKALDVLDPGYPQWDAENSMVQAWLINSMDVDIGRTYLFLPSAKELWEAVTETYSNLGNAAQLFEIKSQLRDQKQGSLSVTQYFNSLNNIWHELDLYYESQWHCSEDAIKYKRMLDRERLFDFLYGLNKELDEVLEFAEYWERILYPPSEKLLLR</sequence>
<evidence type="ECO:0008006" key="3">
    <source>
        <dbReference type="Google" id="ProtNLM"/>
    </source>
</evidence>
<dbReference type="Proteomes" id="UP001428341">
    <property type="component" value="Unassembled WGS sequence"/>
</dbReference>
<proteinExistence type="predicted"/>
<evidence type="ECO:0000313" key="1">
    <source>
        <dbReference type="EMBL" id="KAK9214139.1"/>
    </source>
</evidence>
<dbReference type="EMBL" id="JBCGBO010000003">
    <property type="protein sequence ID" value="KAK9214139.1"/>
    <property type="molecule type" value="Genomic_DNA"/>
</dbReference>
<dbReference type="AlphaFoldDB" id="A0AAP0QTI8"/>
<gene>
    <name evidence="1" type="ORF">WN944_006127</name>
</gene>
<dbReference type="PANTHER" id="PTHR37610">
    <property type="entry name" value="CCHC-TYPE DOMAIN-CONTAINING PROTEIN"/>
    <property type="match status" value="1"/>
</dbReference>
<keyword evidence="2" id="KW-1185">Reference proteome</keyword>
<name>A0AAP0QTI8_9ROSI</name>
<protein>
    <recommendedName>
        <fullName evidence="3">Retrotransposon gag domain-containing protein</fullName>
    </recommendedName>
</protein>
<comment type="caution">
    <text evidence="1">The sequence shown here is derived from an EMBL/GenBank/DDBJ whole genome shotgun (WGS) entry which is preliminary data.</text>
</comment>
<organism evidence="1 2">
    <name type="scientific">Citrus x changshan-huyou</name>
    <dbReference type="NCBI Taxonomy" id="2935761"/>
    <lineage>
        <taxon>Eukaryota</taxon>
        <taxon>Viridiplantae</taxon>
        <taxon>Streptophyta</taxon>
        <taxon>Embryophyta</taxon>
        <taxon>Tracheophyta</taxon>
        <taxon>Spermatophyta</taxon>
        <taxon>Magnoliopsida</taxon>
        <taxon>eudicotyledons</taxon>
        <taxon>Gunneridae</taxon>
        <taxon>Pentapetalae</taxon>
        <taxon>rosids</taxon>
        <taxon>malvids</taxon>
        <taxon>Sapindales</taxon>
        <taxon>Rutaceae</taxon>
        <taxon>Aurantioideae</taxon>
        <taxon>Citrus</taxon>
    </lineage>
</organism>
<reference evidence="1 2" key="1">
    <citation type="submission" date="2024-05" db="EMBL/GenBank/DDBJ databases">
        <title>Haplotype-resolved chromosome-level genome assembly of Huyou (Citrus changshanensis).</title>
        <authorList>
            <person name="Miao C."/>
            <person name="Chen W."/>
            <person name="Wu Y."/>
            <person name="Wang L."/>
            <person name="Zhao S."/>
            <person name="Grierson D."/>
            <person name="Xu C."/>
            <person name="Chen K."/>
        </authorList>
    </citation>
    <scope>NUCLEOTIDE SEQUENCE [LARGE SCALE GENOMIC DNA]</scope>
    <source>
        <strain evidence="1">01-14</strain>
        <tissue evidence="1">Leaf</tissue>
    </source>
</reference>
<dbReference type="PANTHER" id="PTHR37610:SF75">
    <property type="entry name" value="RETROTRANSPOSON COPIA-LIKE N-TERMINAL DOMAIN-CONTAINING PROTEIN"/>
    <property type="match status" value="1"/>
</dbReference>